<dbReference type="PROSITE" id="PS50234">
    <property type="entry name" value="VWFA"/>
    <property type="match status" value="1"/>
</dbReference>
<keyword evidence="6" id="KW-0812">Transmembrane</keyword>
<feature type="compositionally biased region" description="Polar residues" evidence="5">
    <location>
        <begin position="964"/>
        <end position="975"/>
    </location>
</feature>
<dbReference type="Pfam" id="PF00092">
    <property type="entry name" value="VWA"/>
    <property type="match status" value="1"/>
</dbReference>
<protein>
    <submittedName>
        <fullName evidence="10">Serum opacity factor</fullName>
    </submittedName>
</protein>
<dbReference type="NCBIfam" id="NF040483">
    <property type="entry name" value="serum_opaci_fac"/>
    <property type="match status" value="1"/>
</dbReference>
<proteinExistence type="predicted"/>
<feature type="compositionally biased region" description="Basic and acidic residues" evidence="5">
    <location>
        <begin position="980"/>
        <end position="1002"/>
    </location>
</feature>
<feature type="region of interest" description="Disordered" evidence="5">
    <location>
        <begin position="31"/>
        <end position="154"/>
    </location>
</feature>
<feature type="compositionally biased region" description="Basic and acidic residues" evidence="5">
    <location>
        <begin position="574"/>
        <end position="586"/>
    </location>
</feature>
<feature type="compositionally biased region" description="Polar residues" evidence="5">
    <location>
        <begin position="925"/>
        <end position="936"/>
    </location>
</feature>
<evidence type="ECO:0000256" key="5">
    <source>
        <dbReference type="SAM" id="MobiDB-lite"/>
    </source>
</evidence>
<evidence type="ECO:0000313" key="10">
    <source>
        <dbReference type="EMBL" id="VHD07918.1"/>
    </source>
</evidence>
<feature type="region of interest" description="Disordered" evidence="5">
    <location>
        <begin position="564"/>
        <end position="586"/>
    </location>
</feature>
<dbReference type="Gene3D" id="3.40.50.410">
    <property type="entry name" value="von Willebrand factor, type A domain"/>
    <property type="match status" value="1"/>
</dbReference>
<organism evidence="10 11">
    <name type="scientific">Streptococcus pyogenes</name>
    <dbReference type="NCBI Taxonomy" id="1314"/>
    <lineage>
        <taxon>Bacteria</taxon>
        <taxon>Bacillati</taxon>
        <taxon>Bacillota</taxon>
        <taxon>Bacilli</taxon>
        <taxon>Lactobacillales</taxon>
        <taxon>Streptococcaceae</taxon>
        <taxon>Streptococcus</taxon>
    </lineage>
</organism>
<keyword evidence="4" id="KW-0572">Peptidoglycan-anchor</keyword>
<comment type="caution">
    <text evidence="10">The sequence shown here is derived from an EMBL/GenBank/DDBJ whole genome shotgun (WGS) entry which is preliminary data.</text>
</comment>
<feature type="signal peptide" evidence="7">
    <location>
        <begin position="1"/>
        <end position="29"/>
    </location>
</feature>
<dbReference type="CDD" id="cd00198">
    <property type="entry name" value="vWFA"/>
    <property type="match status" value="1"/>
</dbReference>
<evidence type="ECO:0000256" key="4">
    <source>
        <dbReference type="ARBA" id="ARBA00023088"/>
    </source>
</evidence>
<evidence type="ECO:0000256" key="3">
    <source>
        <dbReference type="ARBA" id="ARBA00022729"/>
    </source>
</evidence>
<feature type="region of interest" description="Disordered" evidence="5">
    <location>
        <begin position="868"/>
        <end position="1026"/>
    </location>
</feature>
<feature type="transmembrane region" description="Helical" evidence="6">
    <location>
        <begin position="1033"/>
        <end position="1050"/>
    </location>
</feature>
<dbReference type="EMBL" id="CAAIJW010000005">
    <property type="protein sequence ID" value="VHD07918.1"/>
    <property type="molecule type" value="Genomic_DNA"/>
</dbReference>
<keyword evidence="6" id="KW-0472">Membrane</keyword>
<reference evidence="10 11" key="1">
    <citation type="submission" date="2019-04" db="EMBL/GenBank/DDBJ databases">
        <authorList>
            <consortium name="Pathogen Informatics"/>
        </authorList>
    </citation>
    <scope>NUCLEOTIDE SEQUENCE [LARGE SCALE GENOMIC DNA]</scope>
    <source>
        <strain evidence="10 11">K36395</strain>
    </source>
</reference>
<evidence type="ECO:0000256" key="6">
    <source>
        <dbReference type="SAM" id="Phobius"/>
    </source>
</evidence>
<feature type="compositionally biased region" description="Low complexity" evidence="5">
    <location>
        <begin position="33"/>
        <end position="140"/>
    </location>
</feature>
<name>A0A8B6J043_STRPY</name>
<sequence>MTNCKYKLRKLSVGLVSVGTMLIAPTVLGQEVSTSASSTETSTSTSTNTNTSTASAGTGTSGTASTTPSVGTSTGEAAVASSGGSQSSESAQASTQAQTAVASSSSSSKANESSSSASDVKAPKAVSTTSPSTPAVSTSSNGNQVTGTEAETPMMEVEQYKVDREKTKLTVKDEKQQLKIRKDVDELKNKDLFDVKREVKDNGDGTLDVTLKVTPKQIDEGADVMALLDVSKKMSEDDFKNAKDKIKKLVKTLTSKSADGQQNLNNRNTVRLMTFYRKISEPIDLSGKTGEEVEDELNKIWEKVKKEDWDWGVDLQGAIHKAREIFRSSYEKKSGKRQHIVLFSQGESTFSYDINDKSKLSKTRLTEVTTSNPLLHWPPIFNHTNRRADMLEDVKYLVQLGEKLGIKRLNGLNDKLKLAGIASGIAGALLGGGSLTEYLSLQEYRTDKLSANQFNYEKRVGEGYYYHSFSERKASGMLLKSEIQSQLKGLFNVQKDTWFEWFLNKFSLKDSYQNSAEAALLKVLEYLFYKREYHYYNHNLSAIAEAKMAQQEGITFYSVDVTSPNQSANKRTRRSADTPEEKRNEKFDNYLKEMSEGSKFLEGQDVTNKDKFKDTLTELTIKDEFTEKVTVQKDSWTKPLSNDLKGSNENNNVNYKAATSGSLSSWLSLSSSKESLTWTISKEQLKKAFEEGKSLTLTYKLKVDNDKLKKALDDKRKKKAKRDTSTENENSVTEKIISNTITYQINQKKGKDKNLDDVSLTYSKLKVPVPQIDGHVIEPQAPKLPDLPPVIEHGPNFEYEEETGYQLPLKHGSNAPDTQVTIEEDTVPQRPDILVGGQSGPVDITEDTQPGMSGSNDATVVEEDTTPKRPDVLVGGQSDPIDITEDTQPSVSGSNDATVVEEDTAPKRPDILVGGQSDPIDITEDTQPGMSGSNDATVVEEDTTPKRPDVLVGGQSDPIDITEDTQPGMSGSNDATVIEEDTKPKRFFHFDNEPQAPEKPKEQPSLQDSNSLPQAPAYKAAHHLPASGDKREVYFTIAALTIIGAAGLLSKKRRDTEEN</sequence>
<gene>
    <name evidence="10" type="primary">sof</name>
    <name evidence="10" type="ORF">SAMEA1711581_00938</name>
</gene>
<evidence type="ECO:0000259" key="8">
    <source>
        <dbReference type="PROSITE" id="PS50234"/>
    </source>
</evidence>
<dbReference type="InterPro" id="IPR002035">
    <property type="entry name" value="VWF_A"/>
</dbReference>
<dbReference type="PROSITE" id="PS50847">
    <property type="entry name" value="GRAM_POS_ANCHORING"/>
    <property type="match status" value="1"/>
</dbReference>
<dbReference type="SUPFAM" id="SSF53300">
    <property type="entry name" value="vWA-like"/>
    <property type="match status" value="1"/>
</dbReference>
<dbReference type="InterPro" id="IPR004237">
    <property type="entry name" value="Fibron_repeat-bd"/>
</dbReference>
<dbReference type="AlphaFoldDB" id="A0A8B6J043"/>
<dbReference type="NCBIfam" id="TIGR01167">
    <property type="entry name" value="LPXTG_anchor"/>
    <property type="match status" value="1"/>
</dbReference>
<dbReference type="InterPro" id="IPR036465">
    <property type="entry name" value="vWFA_dom_sf"/>
</dbReference>
<evidence type="ECO:0000313" key="11">
    <source>
        <dbReference type="Proteomes" id="UP000353394"/>
    </source>
</evidence>
<dbReference type="Pfam" id="PF02986">
    <property type="entry name" value="Fn_bind"/>
    <property type="match status" value="5"/>
</dbReference>
<evidence type="ECO:0000256" key="2">
    <source>
        <dbReference type="ARBA" id="ARBA00022525"/>
    </source>
</evidence>
<dbReference type="Pfam" id="PF00746">
    <property type="entry name" value="Gram_pos_anchor"/>
    <property type="match status" value="1"/>
</dbReference>
<keyword evidence="6" id="KW-1133">Transmembrane helix</keyword>
<feature type="domain" description="VWFA" evidence="8">
    <location>
        <begin position="223"/>
        <end position="369"/>
    </location>
</feature>
<dbReference type="Proteomes" id="UP000353394">
    <property type="component" value="Unassembled WGS sequence"/>
</dbReference>
<feature type="chain" id="PRO_5032350999" evidence="7">
    <location>
        <begin position="30"/>
        <end position="1059"/>
    </location>
</feature>
<accession>A0A8B6J043</accession>
<evidence type="ECO:0000256" key="7">
    <source>
        <dbReference type="SAM" id="SignalP"/>
    </source>
</evidence>
<dbReference type="SMART" id="SM00327">
    <property type="entry name" value="VWA"/>
    <property type="match status" value="1"/>
</dbReference>
<keyword evidence="1" id="KW-0134">Cell wall</keyword>
<keyword evidence="2" id="KW-0964">Secreted</keyword>
<feature type="compositionally biased region" description="Polar residues" evidence="5">
    <location>
        <begin position="886"/>
        <end position="897"/>
    </location>
</feature>
<evidence type="ECO:0000256" key="1">
    <source>
        <dbReference type="ARBA" id="ARBA00022512"/>
    </source>
</evidence>
<dbReference type="RefSeq" id="WP_136110557.1">
    <property type="nucleotide sequence ID" value="NZ_CAAIJW010000005.1"/>
</dbReference>
<feature type="domain" description="Gram-positive cocci surface proteins LPxTG" evidence="9">
    <location>
        <begin position="1024"/>
        <end position="1059"/>
    </location>
</feature>
<evidence type="ECO:0000259" key="9">
    <source>
        <dbReference type="PROSITE" id="PS50847"/>
    </source>
</evidence>
<dbReference type="InterPro" id="IPR019931">
    <property type="entry name" value="LPXTG_anchor"/>
</dbReference>
<keyword evidence="3 7" id="KW-0732">Signal</keyword>